<keyword evidence="1" id="KW-0732">Signal</keyword>
<dbReference type="RefSeq" id="WP_186410638.1">
    <property type="nucleotide sequence ID" value="NZ_FLQY01000110.1"/>
</dbReference>
<protein>
    <recommendedName>
        <fullName evidence="6">DUF1254 domain-containing protein</fullName>
    </recommendedName>
</protein>
<sequence length="473" mass="52446">MKPITPKLIVYVFAAFLSLSPFTVNAQTDNSVAPQDAKQIAIDAYIYGYPLVTMEMTRRVSTNVAKPEGTRAPMGQQAILREYPTAAFKDVTAPNADTLYSSTWLDVGQEPYVLSLPEADNRYYLFPMLDGWTTVFQVPGKRTTGTGPQKYVITGPNWKGELPVGIPEYKSPTSIVWVLGRIYSTGTPEDYAKVHKLQDKISLVPLSSFRRPYLPPVGKIDPAIDMKTPVREQVNALDTAAFFNLLATLMKDNPAAPADAPIVVKMEQLGIKAGTPFAFAELDPAVQAELQDVPKVAFEKIMAHFKRAGKNVNGWVFTTNTGTYGTDYLQRALITAIGLGANRPQDAVYPTSQADAKGRPYSGKYKYVMHFPKGKLPPVDGFWSLTMYNADYFFYGNPLNRYTLSARNDLKANADGSVDLYLQHENPGPEKESNWLPAPEGKFILMLRLYWPKETPPSIIDGSWAIPPVVKVK</sequence>
<dbReference type="Gene3D" id="2.60.120.600">
    <property type="entry name" value="Domain of unknown function DUF1214, C-terminal domain"/>
    <property type="match status" value="1"/>
</dbReference>
<dbReference type="InterPro" id="IPR037049">
    <property type="entry name" value="DUF1214_C_sf"/>
</dbReference>
<evidence type="ECO:0000313" key="4">
    <source>
        <dbReference type="EMBL" id="SBT06810.1"/>
    </source>
</evidence>
<dbReference type="Pfam" id="PF06863">
    <property type="entry name" value="DUF1254"/>
    <property type="match status" value="1"/>
</dbReference>
<dbReference type="Gene3D" id="2.60.40.1610">
    <property type="entry name" value="Domain of unknown function DUF1254"/>
    <property type="match status" value="1"/>
</dbReference>
<proteinExistence type="predicted"/>
<dbReference type="PANTHER" id="PTHR36509">
    <property type="entry name" value="BLL3101 PROTEIN"/>
    <property type="match status" value="1"/>
</dbReference>
<dbReference type="AlphaFoldDB" id="A0A1A8XNR9"/>
<dbReference type="Pfam" id="PF06742">
    <property type="entry name" value="DUF1214"/>
    <property type="match status" value="1"/>
</dbReference>
<name>A0A1A8XNR9_9RHOO</name>
<feature type="domain" description="DUF1254" evidence="3">
    <location>
        <begin position="76"/>
        <end position="205"/>
    </location>
</feature>
<evidence type="ECO:0000256" key="1">
    <source>
        <dbReference type="SAM" id="SignalP"/>
    </source>
</evidence>
<dbReference type="SUPFAM" id="SSF160935">
    <property type="entry name" value="VPA0735-like"/>
    <property type="match status" value="1"/>
</dbReference>
<dbReference type="PANTHER" id="PTHR36509:SF2">
    <property type="entry name" value="BLL3101 PROTEIN"/>
    <property type="match status" value="1"/>
</dbReference>
<evidence type="ECO:0000259" key="2">
    <source>
        <dbReference type="Pfam" id="PF06742"/>
    </source>
</evidence>
<evidence type="ECO:0008006" key="6">
    <source>
        <dbReference type="Google" id="ProtNLM"/>
    </source>
</evidence>
<evidence type="ECO:0000313" key="5">
    <source>
        <dbReference type="Proteomes" id="UP000199600"/>
    </source>
</evidence>
<feature type="chain" id="PRO_5008381591" description="DUF1254 domain-containing protein" evidence="1">
    <location>
        <begin position="27"/>
        <end position="473"/>
    </location>
</feature>
<dbReference type="EMBL" id="FLQY01000110">
    <property type="protein sequence ID" value="SBT06810.1"/>
    <property type="molecule type" value="Genomic_DNA"/>
</dbReference>
<dbReference type="InterPro" id="IPR037050">
    <property type="entry name" value="DUF1254_sf"/>
</dbReference>
<keyword evidence="5" id="KW-1185">Reference proteome</keyword>
<feature type="signal peptide" evidence="1">
    <location>
        <begin position="1"/>
        <end position="26"/>
    </location>
</feature>
<organism evidence="4 5">
    <name type="scientific">Candidatus Propionivibrio aalborgensis</name>
    <dbReference type="NCBI Taxonomy" id="1860101"/>
    <lineage>
        <taxon>Bacteria</taxon>
        <taxon>Pseudomonadati</taxon>
        <taxon>Pseudomonadota</taxon>
        <taxon>Betaproteobacteria</taxon>
        <taxon>Rhodocyclales</taxon>
        <taxon>Rhodocyclaceae</taxon>
        <taxon>Propionivibrio</taxon>
    </lineage>
</organism>
<feature type="domain" description="DUF1214" evidence="2">
    <location>
        <begin position="346"/>
        <end position="454"/>
    </location>
</feature>
<gene>
    <name evidence="4" type="ORF">PROAA_1980005</name>
</gene>
<dbReference type="InterPro" id="IPR010621">
    <property type="entry name" value="DUF1214"/>
</dbReference>
<accession>A0A1A8XNR9</accession>
<dbReference type="InterPro" id="IPR010679">
    <property type="entry name" value="DUF1254"/>
</dbReference>
<reference evidence="4 5" key="1">
    <citation type="submission" date="2016-06" db="EMBL/GenBank/DDBJ databases">
        <authorList>
            <person name="Kjaerup R.B."/>
            <person name="Dalgaard T.S."/>
            <person name="Juul-Madsen H.R."/>
        </authorList>
    </citation>
    <scope>NUCLEOTIDE SEQUENCE [LARGE SCALE GENOMIC DNA]</scope>
    <source>
        <strain evidence="4">2</strain>
    </source>
</reference>
<evidence type="ECO:0000259" key="3">
    <source>
        <dbReference type="Pfam" id="PF06863"/>
    </source>
</evidence>
<dbReference type="Proteomes" id="UP000199600">
    <property type="component" value="Unassembled WGS sequence"/>
</dbReference>